<dbReference type="EMBL" id="JARJCM010000083">
    <property type="protein sequence ID" value="KAJ7031219.1"/>
    <property type="molecule type" value="Genomic_DNA"/>
</dbReference>
<evidence type="ECO:0000313" key="2">
    <source>
        <dbReference type="EMBL" id="KAJ7031219.1"/>
    </source>
</evidence>
<proteinExistence type="predicted"/>
<feature type="domain" description="DUF6699" evidence="1">
    <location>
        <begin position="38"/>
        <end position="168"/>
    </location>
</feature>
<accession>A0AAD6SNP3</accession>
<reference evidence="2" key="1">
    <citation type="submission" date="2023-03" db="EMBL/GenBank/DDBJ databases">
        <title>Massive genome expansion in bonnet fungi (Mycena s.s.) driven by repeated elements and novel gene families across ecological guilds.</title>
        <authorList>
            <consortium name="Lawrence Berkeley National Laboratory"/>
            <person name="Harder C.B."/>
            <person name="Miyauchi S."/>
            <person name="Viragh M."/>
            <person name="Kuo A."/>
            <person name="Thoen E."/>
            <person name="Andreopoulos B."/>
            <person name="Lu D."/>
            <person name="Skrede I."/>
            <person name="Drula E."/>
            <person name="Henrissat B."/>
            <person name="Morin E."/>
            <person name="Kohler A."/>
            <person name="Barry K."/>
            <person name="LaButti K."/>
            <person name="Morin E."/>
            <person name="Salamov A."/>
            <person name="Lipzen A."/>
            <person name="Mereny Z."/>
            <person name="Hegedus B."/>
            <person name="Baldrian P."/>
            <person name="Stursova M."/>
            <person name="Weitz H."/>
            <person name="Taylor A."/>
            <person name="Grigoriev I.V."/>
            <person name="Nagy L.G."/>
            <person name="Martin F."/>
            <person name="Kauserud H."/>
        </authorList>
    </citation>
    <scope>NUCLEOTIDE SEQUENCE</scope>
    <source>
        <strain evidence="2">CBHHK200</strain>
    </source>
</reference>
<name>A0AAD6SNP3_9AGAR</name>
<organism evidence="2 3">
    <name type="scientific">Mycena alexandri</name>
    <dbReference type="NCBI Taxonomy" id="1745969"/>
    <lineage>
        <taxon>Eukaryota</taxon>
        <taxon>Fungi</taxon>
        <taxon>Dikarya</taxon>
        <taxon>Basidiomycota</taxon>
        <taxon>Agaricomycotina</taxon>
        <taxon>Agaricomycetes</taxon>
        <taxon>Agaricomycetidae</taxon>
        <taxon>Agaricales</taxon>
        <taxon>Marasmiineae</taxon>
        <taxon>Mycenaceae</taxon>
        <taxon>Mycena</taxon>
    </lineage>
</organism>
<dbReference type="Proteomes" id="UP001218188">
    <property type="component" value="Unassembled WGS sequence"/>
</dbReference>
<dbReference type="AlphaFoldDB" id="A0AAD6SNP3"/>
<sequence length="180" mass="19873">PDPTKLHIHPWLTHGAPFRIDLASSTFAPLPLAGGPHWREGTEDFTESAFHPPLMSLRIVHPRLPFWPVELAPSIAGSNSTPMMNINNVLRGLHQGLHKHMGQVDWNSLTEGDQQAVTGAFKARCRAEAVRIGGSPEQLRNWEIKTISEGVRRVDFLQGRTTFKGLVPIPEASSLLLLTA</sequence>
<gene>
    <name evidence="2" type="ORF">C8F04DRAFT_960656</name>
</gene>
<keyword evidence="3" id="KW-1185">Reference proteome</keyword>
<protein>
    <recommendedName>
        <fullName evidence="1">DUF6699 domain-containing protein</fullName>
    </recommendedName>
</protein>
<comment type="caution">
    <text evidence="2">The sequence shown here is derived from an EMBL/GenBank/DDBJ whole genome shotgun (WGS) entry which is preliminary data.</text>
</comment>
<evidence type="ECO:0000259" key="1">
    <source>
        <dbReference type="Pfam" id="PF20415"/>
    </source>
</evidence>
<evidence type="ECO:0000313" key="3">
    <source>
        <dbReference type="Proteomes" id="UP001218188"/>
    </source>
</evidence>
<dbReference type="InterPro" id="IPR046522">
    <property type="entry name" value="DUF6699"/>
</dbReference>
<dbReference type="Pfam" id="PF20415">
    <property type="entry name" value="DUF6699"/>
    <property type="match status" value="1"/>
</dbReference>
<feature type="non-terminal residue" evidence="2">
    <location>
        <position position="1"/>
    </location>
</feature>